<keyword evidence="1" id="KW-0328">Glycosyltransferase</keyword>
<gene>
    <name evidence="3" type="ORF">IAB75_08565</name>
</gene>
<evidence type="ECO:0000256" key="2">
    <source>
        <dbReference type="ARBA" id="ARBA00022679"/>
    </source>
</evidence>
<name>A0A940IJD7_9BACT</name>
<protein>
    <submittedName>
        <fullName evidence="3">WecB/TagA/CpsF family glycosyltransferase</fullName>
    </submittedName>
</protein>
<evidence type="ECO:0000313" key="4">
    <source>
        <dbReference type="Proteomes" id="UP000725002"/>
    </source>
</evidence>
<evidence type="ECO:0000256" key="1">
    <source>
        <dbReference type="ARBA" id="ARBA00022676"/>
    </source>
</evidence>
<dbReference type="AlphaFoldDB" id="A0A940IJD7"/>
<dbReference type="InterPro" id="IPR004629">
    <property type="entry name" value="WecG_TagA_CpsF"/>
</dbReference>
<dbReference type="PANTHER" id="PTHR34136:SF1">
    <property type="entry name" value="UDP-N-ACETYL-D-MANNOSAMINURONIC ACID TRANSFERASE"/>
    <property type="match status" value="1"/>
</dbReference>
<proteinExistence type="predicted"/>
<comment type="caution">
    <text evidence="3">The sequence shown here is derived from an EMBL/GenBank/DDBJ whole genome shotgun (WGS) entry which is preliminary data.</text>
</comment>
<accession>A0A940IJD7</accession>
<reference evidence="3" key="1">
    <citation type="submission" date="2020-10" db="EMBL/GenBank/DDBJ databases">
        <authorList>
            <person name="Gilroy R."/>
        </authorList>
    </citation>
    <scope>NUCLEOTIDE SEQUENCE</scope>
    <source>
        <strain evidence="3">G3-8215</strain>
    </source>
</reference>
<dbReference type="GO" id="GO:0016758">
    <property type="term" value="F:hexosyltransferase activity"/>
    <property type="evidence" value="ECO:0007669"/>
    <property type="project" value="TreeGrafter"/>
</dbReference>
<dbReference type="Pfam" id="PF03808">
    <property type="entry name" value="Glyco_tran_WecG"/>
    <property type="match status" value="1"/>
</dbReference>
<dbReference type="PANTHER" id="PTHR34136">
    <property type="match status" value="1"/>
</dbReference>
<keyword evidence="2" id="KW-0808">Transferase</keyword>
<evidence type="ECO:0000313" key="3">
    <source>
        <dbReference type="EMBL" id="MBO8484148.1"/>
    </source>
</evidence>
<reference evidence="3" key="2">
    <citation type="journal article" date="2021" name="PeerJ">
        <title>Extensive microbial diversity within the chicken gut microbiome revealed by metagenomics and culture.</title>
        <authorList>
            <person name="Gilroy R."/>
            <person name="Ravi A."/>
            <person name="Getino M."/>
            <person name="Pursley I."/>
            <person name="Horton D.L."/>
            <person name="Alikhan N.F."/>
            <person name="Baker D."/>
            <person name="Gharbi K."/>
            <person name="Hall N."/>
            <person name="Watson M."/>
            <person name="Adriaenssens E.M."/>
            <person name="Foster-Nyarko E."/>
            <person name="Jarju S."/>
            <person name="Secka A."/>
            <person name="Antonio M."/>
            <person name="Oren A."/>
            <person name="Chaudhuri R.R."/>
            <person name="La Ragione R."/>
            <person name="Hildebrand F."/>
            <person name="Pallen M.J."/>
        </authorList>
    </citation>
    <scope>NUCLEOTIDE SEQUENCE</scope>
    <source>
        <strain evidence="3">G3-8215</strain>
    </source>
</reference>
<organism evidence="3 4">
    <name type="scientific">Candidatus Cryptobacteroides avicola</name>
    <dbReference type="NCBI Taxonomy" id="2840757"/>
    <lineage>
        <taxon>Bacteria</taxon>
        <taxon>Pseudomonadati</taxon>
        <taxon>Bacteroidota</taxon>
        <taxon>Bacteroidia</taxon>
        <taxon>Bacteroidales</taxon>
        <taxon>Candidatus Cryptobacteroides</taxon>
    </lineage>
</organism>
<dbReference type="Proteomes" id="UP000725002">
    <property type="component" value="Unassembled WGS sequence"/>
</dbReference>
<dbReference type="EMBL" id="JADILV010000058">
    <property type="protein sequence ID" value="MBO8484148.1"/>
    <property type="molecule type" value="Genomic_DNA"/>
</dbReference>
<dbReference type="NCBIfam" id="TIGR00696">
    <property type="entry name" value="wecG_tagA_cpsF"/>
    <property type="match status" value="1"/>
</dbReference>
<dbReference type="CDD" id="cd06533">
    <property type="entry name" value="Glyco_transf_WecG_TagA"/>
    <property type="match status" value="1"/>
</dbReference>
<sequence>MNSIRILNIDILSIRKQELLEQLGKGVLITPNVDHLVKLQKDREFYEVYQKAEWVVCDSNIVCRASRFLKHPIPEAIPGSSFFTDYYMYHKEDPDCRIFLLGAAEGIAQKARDNINVKTGRDIVVGAHSPSYGFEKNEIECQELVKLVNESGATVLLVGAGAPKQEKWIMKYKEQMPGVKLFMALGATIDFEAGTLKRAPKAWQKSGLEWLYRFLKEPKRLFRRYFIDDMMFFWYFGKQLLGVYKNPWRK</sequence>